<sequence>MSYTYNCASVKHSCVNTNYNNYAGSGGSMLKKKYANKFNKVSSNKMFSLNGYVNHNYIGNANNIISHDPFSNVIESSCCTNNTIDSTNMKGISVKSAKGYLNSKITSENSAQCYKDVNSVLIAQPLNKHFRSENRTQSSYIDSVKSKCAIDKTAYLNELNQLNQLNQLSSTSSASCSNKVNRNVSSNARMQYLINCNNKVKTSNFINGFTPAYDIYYNDSTLFNKKNQCANNPKDAKVIAC</sequence>
<reference evidence="1" key="1">
    <citation type="journal article" date="2020" name="Nature">
        <title>Giant virus diversity and host interactions through global metagenomics.</title>
        <authorList>
            <person name="Schulz F."/>
            <person name="Roux S."/>
            <person name="Paez-Espino D."/>
            <person name="Jungbluth S."/>
            <person name="Walsh D.A."/>
            <person name="Denef V.J."/>
            <person name="McMahon K.D."/>
            <person name="Konstantinidis K.T."/>
            <person name="Eloe-Fadrosh E.A."/>
            <person name="Kyrpides N.C."/>
            <person name="Woyke T."/>
        </authorList>
    </citation>
    <scope>NUCLEOTIDE SEQUENCE</scope>
    <source>
        <strain evidence="1">GVMAG-M-3300023174-116</strain>
    </source>
</reference>
<dbReference type="AlphaFoldDB" id="A0A6C0D612"/>
<accession>A0A6C0D612</accession>
<name>A0A6C0D612_9ZZZZ</name>
<organism evidence="1">
    <name type="scientific">viral metagenome</name>
    <dbReference type="NCBI Taxonomy" id="1070528"/>
    <lineage>
        <taxon>unclassified sequences</taxon>
        <taxon>metagenomes</taxon>
        <taxon>organismal metagenomes</taxon>
    </lineage>
</organism>
<proteinExistence type="predicted"/>
<protein>
    <submittedName>
        <fullName evidence="1">Uncharacterized protein</fullName>
    </submittedName>
</protein>
<dbReference type="EMBL" id="MN739536">
    <property type="protein sequence ID" value="QHT11720.1"/>
    <property type="molecule type" value="Genomic_DNA"/>
</dbReference>
<evidence type="ECO:0000313" key="1">
    <source>
        <dbReference type="EMBL" id="QHT11720.1"/>
    </source>
</evidence>